<feature type="chain" id="PRO_5045955015" evidence="1">
    <location>
        <begin position="31"/>
        <end position="166"/>
    </location>
</feature>
<evidence type="ECO:0000313" key="2">
    <source>
        <dbReference type="EMBL" id="MCC2617284.1"/>
    </source>
</evidence>
<reference evidence="2 3" key="1">
    <citation type="submission" date="2021-10" db="EMBL/GenBank/DDBJ databases">
        <title>Draft genome of Aestuariibacter halophilus JC2043.</title>
        <authorList>
            <person name="Emsley S.A."/>
            <person name="Pfannmuller K.M."/>
            <person name="Ushijima B."/>
            <person name="Saw J.H."/>
            <person name="Videau P."/>
        </authorList>
    </citation>
    <scope>NUCLEOTIDE SEQUENCE [LARGE SCALE GENOMIC DNA]</scope>
    <source>
        <strain evidence="2 3">JC2043</strain>
    </source>
</reference>
<evidence type="ECO:0000313" key="3">
    <source>
        <dbReference type="Proteomes" id="UP001520878"/>
    </source>
</evidence>
<dbReference type="EMBL" id="JAJEWP010000004">
    <property type="protein sequence ID" value="MCC2617284.1"/>
    <property type="molecule type" value="Genomic_DNA"/>
</dbReference>
<keyword evidence="1" id="KW-0732">Signal</keyword>
<evidence type="ECO:0000256" key="1">
    <source>
        <dbReference type="SAM" id="SignalP"/>
    </source>
</evidence>
<sequence length="166" mass="17593">MPHTKNAFIRTASLSLVCAIPLFLSAVSHASEPSTANSLRLQTSVEDVNGVRDIEAGNLNDGLRKTLATLSRTTVASQRQPLLNNLCATYIALEQLSSAHSACDAAVSSGSRNAVALNNRAVLNCKVGNAKQCVDDLKQAQRLRKVDEVIAANLSLAQQTILIAAQ</sequence>
<dbReference type="InterPro" id="IPR011990">
    <property type="entry name" value="TPR-like_helical_dom_sf"/>
</dbReference>
<protein>
    <submittedName>
        <fullName evidence="2">Uncharacterized protein</fullName>
    </submittedName>
</protein>
<dbReference type="RefSeq" id="WP_229161312.1">
    <property type="nucleotide sequence ID" value="NZ_JAJEWP010000004.1"/>
</dbReference>
<dbReference type="Gene3D" id="1.25.40.10">
    <property type="entry name" value="Tetratricopeptide repeat domain"/>
    <property type="match status" value="1"/>
</dbReference>
<gene>
    <name evidence="2" type="ORF">LJ739_13605</name>
</gene>
<proteinExistence type="predicted"/>
<feature type="signal peptide" evidence="1">
    <location>
        <begin position="1"/>
        <end position="30"/>
    </location>
</feature>
<comment type="caution">
    <text evidence="2">The sequence shown here is derived from an EMBL/GenBank/DDBJ whole genome shotgun (WGS) entry which is preliminary data.</text>
</comment>
<dbReference type="SUPFAM" id="SSF48452">
    <property type="entry name" value="TPR-like"/>
    <property type="match status" value="1"/>
</dbReference>
<keyword evidence="3" id="KW-1185">Reference proteome</keyword>
<organism evidence="2 3">
    <name type="scientific">Fluctibacter halophilus</name>
    <dbReference type="NCBI Taxonomy" id="226011"/>
    <lineage>
        <taxon>Bacteria</taxon>
        <taxon>Pseudomonadati</taxon>
        <taxon>Pseudomonadota</taxon>
        <taxon>Gammaproteobacteria</taxon>
        <taxon>Alteromonadales</taxon>
        <taxon>Alteromonadaceae</taxon>
        <taxon>Fluctibacter</taxon>
    </lineage>
</organism>
<accession>A0ABS8GA11</accession>
<dbReference type="Proteomes" id="UP001520878">
    <property type="component" value="Unassembled WGS sequence"/>
</dbReference>
<name>A0ABS8GA11_9ALTE</name>